<name>A0ABY8KTA0_9FLAO</name>
<dbReference type="EMBL" id="CP122379">
    <property type="protein sequence ID" value="WGF92213.1"/>
    <property type="molecule type" value="Genomic_DNA"/>
</dbReference>
<evidence type="ECO:0000313" key="4">
    <source>
        <dbReference type="EMBL" id="WGF92213.1"/>
    </source>
</evidence>
<gene>
    <name evidence="4" type="ORF">QCQ61_13510</name>
</gene>
<keyword evidence="4" id="KW-0328">Glycosyltransferase</keyword>
<dbReference type="RefSeq" id="WP_279448171.1">
    <property type="nucleotide sequence ID" value="NZ_CP122379.1"/>
</dbReference>
<accession>A0ABY8KTA0</accession>
<dbReference type="Gene3D" id="3.40.50.2000">
    <property type="entry name" value="Glycogen Phosphorylase B"/>
    <property type="match status" value="2"/>
</dbReference>
<keyword evidence="1 4" id="KW-0808">Transferase</keyword>
<dbReference type="Proteomes" id="UP001238523">
    <property type="component" value="Chromosome"/>
</dbReference>
<protein>
    <submittedName>
        <fullName evidence="4">Glycosyltransferase</fullName>
        <ecNumber evidence="4">2.4.-.-</ecNumber>
    </submittedName>
</protein>
<organism evidence="4 5">
    <name type="scientific">Aequorivita marisscotiae</name>
    <dbReference type="NCBI Taxonomy" id="3040348"/>
    <lineage>
        <taxon>Bacteria</taxon>
        <taxon>Pseudomonadati</taxon>
        <taxon>Bacteroidota</taxon>
        <taxon>Flavobacteriia</taxon>
        <taxon>Flavobacteriales</taxon>
        <taxon>Flavobacteriaceae</taxon>
        <taxon>Aequorivita</taxon>
    </lineage>
</organism>
<dbReference type="EC" id="2.4.-.-" evidence="4"/>
<evidence type="ECO:0000256" key="1">
    <source>
        <dbReference type="ARBA" id="ARBA00022679"/>
    </source>
</evidence>
<reference evidence="4 5" key="1">
    <citation type="submission" date="2023-04" db="EMBL/GenBank/DDBJ databases">
        <title>Taxonomic identification of the Arctic strain Aequorivita sp. nov. and transcriptomic analysis in response to temperature stress.</title>
        <authorList>
            <person name="Liu W."/>
            <person name="Cong B."/>
            <person name="Lin J."/>
        </authorList>
    </citation>
    <scope>NUCLEOTIDE SEQUENCE [LARGE SCALE GENOMIC DNA]</scope>
    <source>
        <strain evidence="4 5">Ant34-E75</strain>
    </source>
</reference>
<evidence type="ECO:0000259" key="2">
    <source>
        <dbReference type="Pfam" id="PF00534"/>
    </source>
</evidence>
<dbReference type="GO" id="GO:0016757">
    <property type="term" value="F:glycosyltransferase activity"/>
    <property type="evidence" value="ECO:0007669"/>
    <property type="project" value="UniProtKB-KW"/>
</dbReference>
<dbReference type="InterPro" id="IPR028098">
    <property type="entry name" value="Glyco_trans_4-like_N"/>
</dbReference>
<dbReference type="Pfam" id="PF13439">
    <property type="entry name" value="Glyco_transf_4"/>
    <property type="match status" value="1"/>
</dbReference>
<evidence type="ECO:0000259" key="3">
    <source>
        <dbReference type="Pfam" id="PF13439"/>
    </source>
</evidence>
<feature type="domain" description="Glycosyltransferase subfamily 4-like N-terminal" evidence="3">
    <location>
        <begin position="21"/>
        <end position="187"/>
    </location>
</feature>
<sequence>MNILVISNTYPSRTLPSFGAFVYNLMQELAIHHEITIIAPYKIHDIFKRTQKSYGNEKCKVLRPLYLSLSSRTFLGINTGKISSYFFEKAVKRELNKLSIMPDVIYTHFLSNAIPALAFKKRNNIPLVIASGESTYRSWVDTPEPIKNEIKKSVNHIICVSNDNRIRLMDLGFNENKMTVIPNAVNYSLFKPLDKIKCKEKLGLAKDQFVIGFIGHFIHRKGPNRIIEAIEFLDDTDIRLVCIGGKGDLKPNSFTTVIGPVPNYQLPELYNAFDIFVLPTLYEGHCNVIEEAKACGIPIISSKGTSVAEQIDESTGVLVDPLDIKKITMAISNLKSDIKFREELIDNLLRKRGESSLEVRARKISQILIDTFSN</sequence>
<keyword evidence="5" id="KW-1185">Reference proteome</keyword>
<dbReference type="InterPro" id="IPR001296">
    <property type="entry name" value="Glyco_trans_1"/>
</dbReference>
<dbReference type="SUPFAM" id="SSF53756">
    <property type="entry name" value="UDP-Glycosyltransferase/glycogen phosphorylase"/>
    <property type="match status" value="1"/>
</dbReference>
<dbReference type="Pfam" id="PF00534">
    <property type="entry name" value="Glycos_transf_1"/>
    <property type="match status" value="1"/>
</dbReference>
<proteinExistence type="predicted"/>
<evidence type="ECO:0000313" key="5">
    <source>
        <dbReference type="Proteomes" id="UP001238523"/>
    </source>
</evidence>
<dbReference type="PANTHER" id="PTHR46401">
    <property type="entry name" value="GLYCOSYLTRANSFERASE WBBK-RELATED"/>
    <property type="match status" value="1"/>
</dbReference>
<feature type="domain" description="Glycosyl transferase family 1" evidence="2">
    <location>
        <begin position="197"/>
        <end position="347"/>
    </location>
</feature>
<dbReference type="PANTHER" id="PTHR46401:SF2">
    <property type="entry name" value="GLYCOSYLTRANSFERASE WBBK-RELATED"/>
    <property type="match status" value="1"/>
</dbReference>